<feature type="transmembrane region" description="Helical" evidence="2">
    <location>
        <begin position="280"/>
        <end position="300"/>
    </location>
</feature>
<dbReference type="Gene3D" id="3.40.1090.10">
    <property type="entry name" value="Cytosolic phospholipase A2 catalytic domain"/>
    <property type="match status" value="1"/>
</dbReference>
<evidence type="ECO:0000313" key="4">
    <source>
        <dbReference type="Proteomes" id="UP000325286"/>
    </source>
</evidence>
<protein>
    <recommendedName>
        <fullName evidence="5">Patatin-like phospholipase</fullName>
    </recommendedName>
</protein>
<evidence type="ECO:0000256" key="1">
    <source>
        <dbReference type="SAM" id="MobiDB-lite"/>
    </source>
</evidence>
<dbReference type="PANTHER" id="PTHR10728:SF40">
    <property type="entry name" value="PATATIN FAMILY PROTEIN"/>
    <property type="match status" value="1"/>
</dbReference>
<keyword evidence="2" id="KW-0472">Membrane</keyword>
<feature type="transmembrane region" description="Helical" evidence="2">
    <location>
        <begin position="238"/>
        <end position="265"/>
    </location>
</feature>
<feature type="transmembrane region" description="Helical" evidence="2">
    <location>
        <begin position="153"/>
        <end position="181"/>
    </location>
</feature>
<evidence type="ECO:0000256" key="2">
    <source>
        <dbReference type="SAM" id="Phobius"/>
    </source>
</evidence>
<dbReference type="OrthoDB" id="289717at2"/>
<accession>A0A5B9QSU5</accession>
<dbReference type="GO" id="GO:0005829">
    <property type="term" value="C:cytosol"/>
    <property type="evidence" value="ECO:0007669"/>
    <property type="project" value="TreeGrafter"/>
</dbReference>
<feature type="region of interest" description="Disordered" evidence="1">
    <location>
        <begin position="20"/>
        <end position="44"/>
    </location>
</feature>
<sequence length="1257" mass="139624">MSQTTKSTDEVMRDEIADLHRRRKFHKQPDPTAASRLCGGEKGDSSDLTGLALSGGGIRSAAFCLGFVQGMYTAGRMKAFDFLSTVSGGGYAGGLFSSEVAKQTSPLNWDRGGISDRLRIERQPDGIRSDKISNLAMHGRMMSNFLRLFSRHLLGLIINLTFAISGVVAVAAILAYIGRLVWDPDIKAYLRELKFDTDLEIPFFLAFAALLIWIGSHVACYIARLLNRRVPAFTQYTYLLLMLSLLLGFISVLAIGDISVTAWIVNQDANPAISDTINNLVDWVTIGLGTLLVGTLLPYLSPSQLIKSGTTDAGPVQQIIFNVAGKALLVGAPLCIFYFLVQENISGETLNRANSDRMLVPHLQMPERLIPKLEAQAIGDDTAKKHVAARLLAAIEDVKVTDILAPDGAKSNVENGRDKDVQALMQKSAEQKRDALQIGLFQSCVQGLATAVGIDDAFALRVKRDKEITGHRAVLVRRINEDCLSDPSLFLELLPEPKPAAEPNAGGILPRVTLEKSPNDQLLASLDLNEHADSRKLLVAIENLWSARLQVSKRYYDYVAPRDGNSVRERLPLVIHKLALWDAKSRNRNILTQTRQTRKDKLSGPYITNLQELLHDSEDFQSRIENRQEMVRERELQQTELSLQDETFTWAIWIAVSSWLQQLDPTQQNETGSLDAYPTSINGADIFLDAEELVESERKRHVALVDELAREIRTNNWKILTAMYPDHFRAAETTFAYVVNDADQSFRIKTLGFSLFLFLVVGFLSNLNTTSLHGVYRDQLSEIWLPDPKMKLSELDTCRWGAPYHIINCTANRMGHRSDPDIEARSRFILTHRYCGTKKIGYRETPTYRNGDVELGDSIAISGAAVTSISVASFLHQIILFLTNFRLGQWLPNPQTYLTDYYWPSPIRAFTNMLWYPEQRSYLFISDGGHLDNSGLASLLERRCKFMICVDGAHDPEYKFGDLLKVFHSARAKYGLKITGLSHRGAESDVTEWLKSIVPNELGISDSHFAVFKIEYPDVQSPAILIYSKLTVTNDEPIELVQRARTDEHFPHDPTSNQFLTPDVFDAYFSLGGCVAEEIDEFVCSGGLDDYELPLGWSSAEGADSNTDADVESKTTAESPNRNSEVDLANLESQLVAQGFNKQGTDVAINALAAWFQSAKSDQAEPLDGSVVELVSLWAREYGIDASAAARREFCGSVSEVARANMGILKSNKDVRDQFSIILSALGGRSREVLDLLRDLVAKAPEDSTAGLGEPPQ</sequence>
<feature type="region of interest" description="Disordered" evidence="1">
    <location>
        <begin position="1099"/>
        <end position="1123"/>
    </location>
</feature>
<dbReference type="KEGG" id="rul:UC8_41040"/>
<keyword evidence="4" id="KW-1185">Reference proteome</keyword>
<name>A0A5B9QSU5_9BACT</name>
<reference evidence="3 4" key="1">
    <citation type="submission" date="2019-08" db="EMBL/GenBank/DDBJ databases">
        <title>Deep-cultivation of Planctomycetes and their phenomic and genomic characterization uncovers novel biology.</title>
        <authorList>
            <person name="Wiegand S."/>
            <person name="Jogler M."/>
            <person name="Boedeker C."/>
            <person name="Pinto D."/>
            <person name="Vollmers J."/>
            <person name="Rivas-Marin E."/>
            <person name="Kohn T."/>
            <person name="Peeters S.H."/>
            <person name="Heuer A."/>
            <person name="Rast P."/>
            <person name="Oberbeckmann S."/>
            <person name="Bunk B."/>
            <person name="Jeske O."/>
            <person name="Meyerdierks A."/>
            <person name="Storesund J.E."/>
            <person name="Kallscheuer N."/>
            <person name="Luecker S."/>
            <person name="Lage O.M."/>
            <person name="Pohl T."/>
            <person name="Merkel B.J."/>
            <person name="Hornburger P."/>
            <person name="Mueller R.-W."/>
            <person name="Bruemmer F."/>
            <person name="Labrenz M."/>
            <person name="Spormann A.M."/>
            <person name="Op den Camp H."/>
            <person name="Overmann J."/>
            <person name="Amann R."/>
            <person name="Jetten M.S.M."/>
            <person name="Mascher T."/>
            <person name="Medema M.H."/>
            <person name="Devos D.P."/>
            <person name="Kaster A.-K."/>
            <person name="Ovreas L."/>
            <person name="Rohde M."/>
            <person name="Galperin M.Y."/>
            <person name="Jogler C."/>
        </authorList>
    </citation>
    <scope>NUCLEOTIDE SEQUENCE [LARGE SCALE GENOMIC DNA]</scope>
    <source>
        <strain evidence="3 4">UC8</strain>
    </source>
</reference>
<dbReference type="GO" id="GO:0046475">
    <property type="term" value="P:glycerophospholipid catabolic process"/>
    <property type="evidence" value="ECO:0007669"/>
    <property type="project" value="TreeGrafter"/>
</dbReference>
<feature type="transmembrane region" description="Helical" evidence="2">
    <location>
        <begin position="320"/>
        <end position="341"/>
    </location>
</feature>
<dbReference type="AlphaFoldDB" id="A0A5B9QSU5"/>
<dbReference type="Proteomes" id="UP000325286">
    <property type="component" value="Chromosome"/>
</dbReference>
<feature type="transmembrane region" description="Helical" evidence="2">
    <location>
        <begin position="201"/>
        <end position="226"/>
    </location>
</feature>
<dbReference type="InterPro" id="IPR016035">
    <property type="entry name" value="Acyl_Trfase/lysoPLipase"/>
</dbReference>
<dbReference type="GO" id="GO:0004623">
    <property type="term" value="F:phospholipase A2 activity"/>
    <property type="evidence" value="ECO:0007669"/>
    <property type="project" value="TreeGrafter"/>
</dbReference>
<dbReference type="PANTHER" id="PTHR10728">
    <property type="entry name" value="CYTOSOLIC PHOSPHOLIPASE A2"/>
    <property type="match status" value="1"/>
</dbReference>
<gene>
    <name evidence="3" type="ORF">UC8_41040</name>
</gene>
<feature type="compositionally biased region" description="Polar residues" evidence="1">
    <location>
        <begin position="1104"/>
        <end position="1123"/>
    </location>
</feature>
<dbReference type="SUPFAM" id="SSF52151">
    <property type="entry name" value="FabD/lysophospholipase-like"/>
    <property type="match status" value="1"/>
</dbReference>
<dbReference type="RefSeq" id="WP_068141570.1">
    <property type="nucleotide sequence ID" value="NZ_CP042914.1"/>
</dbReference>
<dbReference type="EMBL" id="CP042914">
    <property type="protein sequence ID" value="QEG42074.1"/>
    <property type="molecule type" value="Genomic_DNA"/>
</dbReference>
<keyword evidence="2" id="KW-1133">Transmembrane helix</keyword>
<evidence type="ECO:0000313" key="3">
    <source>
        <dbReference type="EMBL" id="QEG42074.1"/>
    </source>
</evidence>
<organism evidence="3 4">
    <name type="scientific">Roseimaritima ulvae</name>
    <dbReference type="NCBI Taxonomy" id="980254"/>
    <lineage>
        <taxon>Bacteria</taxon>
        <taxon>Pseudomonadati</taxon>
        <taxon>Planctomycetota</taxon>
        <taxon>Planctomycetia</taxon>
        <taxon>Pirellulales</taxon>
        <taxon>Pirellulaceae</taxon>
        <taxon>Roseimaritima</taxon>
    </lineage>
</organism>
<keyword evidence="2" id="KW-0812">Transmembrane</keyword>
<evidence type="ECO:0008006" key="5">
    <source>
        <dbReference type="Google" id="ProtNLM"/>
    </source>
</evidence>
<proteinExistence type="predicted"/>